<dbReference type="PANTHER" id="PTHR47623">
    <property type="entry name" value="OS09G0287300 PROTEIN"/>
    <property type="match status" value="1"/>
</dbReference>
<gene>
    <name evidence="1" type="ORF">GCM10023352_02440</name>
</gene>
<comment type="caution">
    <text evidence="1">The sequence shown here is derived from an EMBL/GenBank/DDBJ whole genome shotgun (WGS) entry which is preliminary data.</text>
</comment>
<dbReference type="InterPro" id="IPR029033">
    <property type="entry name" value="His_PPase_superfam"/>
</dbReference>
<dbReference type="Proteomes" id="UP001500187">
    <property type="component" value="Unassembled WGS sequence"/>
</dbReference>
<name>A0ABP9B0F8_9MICC</name>
<dbReference type="EMBL" id="BAABKP010000001">
    <property type="protein sequence ID" value="GAA4788224.1"/>
    <property type="molecule type" value="Genomic_DNA"/>
</dbReference>
<protein>
    <submittedName>
        <fullName evidence="1">Histidine phosphatase family protein</fullName>
    </submittedName>
</protein>
<dbReference type="CDD" id="cd07067">
    <property type="entry name" value="HP_PGM_like"/>
    <property type="match status" value="1"/>
</dbReference>
<dbReference type="PANTHER" id="PTHR47623:SF1">
    <property type="entry name" value="OS09G0287300 PROTEIN"/>
    <property type="match status" value="1"/>
</dbReference>
<dbReference type="InterPro" id="IPR013078">
    <property type="entry name" value="His_Pase_superF_clade-1"/>
</dbReference>
<reference evidence="2" key="1">
    <citation type="journal article" date="2019" name="Int. J. Syst. Evol. Microbiol.">
        <title>The Global Catalogue of Microorganisms (GCM) 10K type strain sequencing project: providing services to taxonomists for standard genome sequencing and annotation.</title>
        <authorList>
            <consortium name="The Broad Institute Genomics Platform"/>
            <consortium name="The Broad Institute Genome Sequencing Center for Infectious Disease"/>
            <person name="Wu L."/>
            <person name="Ma J."/>
        </authorList>
    </citation>
    <scope>NUCLEOTIDE SEQUENCE [LARGE SCALE GENOMIC DNA]</scope>
    <source>
        <strain evidence="2">JCM 18541</strain>
    </source>
</reference>
<evidence type="ECO:0000313" key="1">
    <source>
        <dbReference type="EMBL" id="GAA4788224.1"/>
    </source>
</evidence>
<organism evidence="1 2">
    <name type="scientific">Rothia endophytica</name>
    <dbReference type="NCBI Taxonomy" id="1324766"/>
    <lineage>
        <taxon>Bacteria</taxon>
        <taxon>Bacillati</taxon>
        <taxon>Actinomycetota</taxon>
        <taxon>Actinomycetes</taxon>
        <taxon>Micrococcales</taxon>
        <taxon>Micrococcaceae</taxon>
        <taxon>Rothia</taxon>
    </lineage>
</organism>
<dbReference type="SMART" id="SM00855">
    <property type="entry name" value="PGAM"/>
    <property type="match status" value="1"/>
</dbReference>
<dbReference type="Pfam" id="PF00300">
    <property type="entry name" value="His_Phos_1"/>
    <property type="match status" value="1"/>
</dbReference>
<accession>A0ABP9B0F8</accession>
<dbReference type="Gene3D" id="3.40.50.1240">
    <property type="entry name" value="Phosphoglycerate mutase-like"/>
    <property type="match status" value="1"/>
</dbReference>
<sequence>MLSRRLPCRRVTLGVMSEFSLPRHDAKTLIIMRHAEADWGLDDFNRPLTRRGHAQASSAGRWLVQQGFVPEMLVSSAALRTRQTTTWVSEALGEKAPTASLDERLYNAPSSALLSTVHRAPQGVQALMLVAHLPGVQDAALELARPDSDYEALMDASHGFSPSSVAVFDVFGDWSELTTATAFLKAFKAF</sequence>
<evidence type="ECO:0000313" key="2">
    <source>
        <dbReference type="Proteomes" id="UP001500187"/>
    </source>
</evidence>
<dbReference type="SUPFAM" id="SSF53254">
    <property type="entry name" value="Phosphoglycerate mutase-like"/>
    <property type="match status" value="1"/>
</dbReference>
<keyword evidence="2" id="KW-1185">Reference proteome</keyword>
<proteinExistence type="predicted"/>